<keyword evidence="5" id="KW-1015">Disulfide bond</keyword>
<dbReference type="PANTHER" id="PTHR11417:SF2">
    <property type="entry name" value="SOMATOTROPIN"/>
    <property type="match status" value="1"/>
</dbReference>
<feature type="non-terminal residue" evidence="9">
    <location>
        <position position="209"/>
    </location>
</feature>
<dbReference type="SMR" id="A0A3Q9WKV9"/>
<name>A0A3Q9WKV9_ANGJA</name>
<proteinExistence type="evidence at transcript level"/>
<gene>
    <name evidence="9" type="primary">gh</name>
</gene>
<evidence type="ECO:0000256" key="3">
    <source>
        <dbReference type="ARBA" id="ARBA00022525"/>
    </source>
</evidence>
<keyword evidence="4 6" id="KW-0372">Hormone</keyword>
<dbReference type="GO" id="GO:0060396">
    <property type="term" value="P:growth hormone receptor signaling pathway"/>
    <property type="evidence" value="ECO:0007669"/>
    <property type="project" value="TreeGrafter"/>
</dbReference>
<dbReference type="GO" id="GO:0005131">
    <property type="term" value="F:growth hormone receptor binding"/>
    <property type="evidence" value="ECO:0007669"/>
    <property type="project" value="InterPro"/>
</dbReference>
<dbReference type="GO" id="GO:0070186">
    <property type="term" value="F:growth hormone activity"/>
    <property type="evidence" value="ECO:0007669"/>
    <property type="project" value="TreeGrafter"/>
</dbReference>
<feature type="non-terminal residue" evidence="9">
    <location>
        <position position="1"/>
    </location>
</feature>
<organism evidence="9">
    <name type="scientific">Anguilla japonica</name>
    <name type="common">Japanese eel</name>
    <dbReference type="NCBI Taxonomy" id="7937"/>
    <lineage>
        <taxon>Eukaryota</taxon>
        <taxon>Metazoa</taxon>
        <taxon>Chordata</taxon>
        <taxon>Craniata</taxon>
        <taxon>Vertebrata</taxon>
        <taxon>Euteleostomi</taxon>
        <taxon>Actinopterygii</taxon>
        <taxon>Neopterygii</taxon>
        <taxon>Teleostei</taxon>
        <taxon>Anguilliformes</taxon>
        <taxon>Anguillidae</taxon>
        <taxon>Anguilla</taxon>
    </lineage>
</organism>
<dbReference type="GO" id="GO:0046427">
    <property type="term" value="P:positive regulation of receptor signaling pathway via JAK-STAT"/>
    <property type="evidence" value="ECO:0007669"/>
    <property type="project" value="TreeGrafter"/>
</dbReference>
<dbReference type="GO" id="GO:0005615">
    <property type="term" value="C:extracellular space"/>
    <property type="evidence" value="ECO:0007669"/>
    <property type="project" value="InterPro"/>
</dbReference>
<keyword evidence="8" id="KW-0732">Signal</keyword>
<dbReference type="PROSITE" id="PS00266">
    <property type="entry name" value="SOMATOTROPIN_1"/>
    <property type="match status" value="1"/>
</dbReference>
<evidence type="ECO:0000256" key="7">
    <source>
        <dbReference type="SAM" id="MobiDB-lite"/>
    </source>
</evidence>
<feature type="signal peptide" evidence="8">
    <location>
        <begin position="1"/>
        <end position="19"/>
    </location>
</feature>
<dbReference type="AlphaFoldDB" id="A0A3Q9WKV9"/>
<evidence type="ECO:0000256" key="8">
    <source>
        <dbReference type="SAM" id="SignalP"/>
    </source>
</evidence>
<dbReference type="InterPro" id="IPR018116">
    <property type="entry name" value="Somatotropin_CS"/>
</dbReference>
<dbReference type="InterPro" id="IPR034975">
    <property type="entry name" value="Somatotropin"/>
</dbReference>
<evidence type="ECO:0000256" key="4">
    <source>
        <dbReference type="ARBA" id="ARBA00022702"/>
    </source>
</evidence>
<dbReference type="PANTHER" id="PTHR11417">
    <property type="entry name" value="SOMATOTROPIN,PROLACTIN"/>
    <property type="match status" value="1"/>
</dbReference>
<reference evidence="9" key="1">
    <citation type="submission" date="2018-06" db="EMBL/GenBank/DDBJ databases">
        <title>Trans-omics comparative analysis reveals characteristics of the hormonal and nutritional status of feminized cultured Japanese eels (Anguilla japonica).</title>
        <authorList>
            <person name="Higuchi M."/>
        </authorList>
    </citation>
    <scope>NUCLEOTIDE SEQUENCE</scope>
</reference>
<dbReference type="Pfam" id="PF00103">
    <property type="entry name" value="Hormone_1"/>
    <property type="match status" value="1"/>
</dbReference>
<dbReference type="GO" id="GO:0045927">
    <property type="term" value="P:positive regulation of growth"/>
    <property type="evidence" value="ECO:0007669"/>
    <property type="project" value="TreeGrafter"/>
</dbReference>
<dbReference type="InterPro" id="IPR009079">
    <property type="entry name" value="4_helix_cytokine-like_core"/>
</dbReference>
<sequence>MASGFLLWPVLLVSFSVNAVEPISLYNLFTSAVNRAQHLHTLAAEIYKEFERSIPPEAHRQLSKTSPLAGCYSDSIPTPTGKDETQEKSDGYLLRISSALIQSWVYPLKTLSDAFSNSLMFGTSDGIFDKLEDLNKGINELMKVVGDGGIYIEDVRNLRYENFDVHLRNDAGLMKNYGLLACFKKDMHKVETYLKVTKCRRFVESNCTL</sequence>
<comment type="similarity">
    <text evidence="2 6">Belongs to the somatotropin/prolactin family.</text>
</comment>
<dbReference type="Gene3D" id="1.20.1250.10">
    <property type="match status" value="1"/>
</dbReference>
<evidence type="ECO:0000313" key="9">
    <source>
        <dbReference type="EMBL" id="BBE37769.1"/>
    </source>
</evidence>
<dbReference type="PROSITE" id="PS00338">
    <property type="entry name" value="SOMATOTROPIN_2"/>
    <property type="match status" value="1"/>
</dbReference>
<dbReference type="GO" id="GO:0048513">
    <property type="term" value="P:animal organ development"/>
    <property type="evidence" value="ECO:0007669"/>
    <property type="project" value="TreeGrafter"/>
</dbReference>
<evidence type="ECO:0000256" key="2">
    <source>
        <dbReference type="ARBA" id="ARBA00008474"/>
    </source>
</evidence>
<dbReference type="GO" id="GO:0031667">
    <property type="term" value="P:response to nutrient levels"/>
    <property type="evidence" value="ECO:0007669"/>
    <property type="project" value="TreeGrafter"/>
</dbReference>
<feature type="chain" id="PRO_5018738939" evidence="8">
    <location>
        <begin position="20"/>
        <end position="209"/>
    </location>
</feature>
<keyword evidence="3" id="KW-0964">Secreted</keyword>
<dbReference type="InterPro" id="IPR001400">
    <property type="entry name" value="Somatotropin/Prolactin"/>
</dbReference>
<dbReference type="SUPFAM" id="SSF47266">
    <property type="entry name" value="4-helical cytokines"/>
    <property type="match status" value="1"/>
</dbReference>
<dbReference type="CDD" id="cd10285">
    <property type="entry name" value="somatotropin_like"/>
    <property type="match status" value="1"/>
</dbReference>
<dbReference type="EMBL" id="LC388353">
    <property type="protein sequence ID" value="BBE37769.1"/>
    <property type="molecule type" value="mRNA"/>
</dbReference>
<comment type="subcellular location">
    <subcellularLocation>
        <location evidence="1 6">Secreted</location>
    </subcellularLocation>
</comment>
<protein>
    <submittedName>
        <fullName evidence="9">Growth hormone</fullName>
    </submittedName>
</protein>
<evidence type="ECO:0000256" key="5">
    <source>
        <dbReference type="ARBA" id="ARBA00023157"/>
    </source>
</evidence>
<dbReference type="PRINTS" id="PR00836">
    <property type="entry name" value="SOMATOTROPIN"/>
</dbReference>
<accession>A0A3Q9WKV9</accession>
<evidence type="ECO:0000256" key="6">
    <source>
        <dbReference type="RuleBase" id="RU003618"/>
    </source>
</evidence>
<evidence type="ECO:0000256" key="1">
    <source>
        <dbReference type="ARBA" id="ARBA00004613"/>
    </source>
</evidence>
<feature type="region of interest" description="Disordered" evidence="7">
    <location>
        <begin position="59"/>
        <end position="87"/>
    </location>
</feature>